<feature type="binding site" evidence="7">
    <location>
        <position position="152"/>
    </location>
    <ligand>
        <name>Mg(2+)</name>
        <dbReference type="ChEBI" id="CHEBI:18420"/>
        <label>1</label>
    </ligand>
</feature>
<dbReference type="NCBIfam" id="TIGR00195">
    <property type="entry name" value="exoDNase_III"/>
    <property type="match status" value="1"/>
</dbReference>
<comment type="cofactor">
    <cofactor evidence="1">
        <name>Mn(2+)</name>
        <dbReference type="ChEBI" id="CHEBI:29035"/>
    </cofactor>
</comment>
<evidence type="ECO:0000256" key="2">
    <source>
        <dbReference type="ARBA" id="ARBA00007092"/>
    </source>
</evidence>
<feature type="active site" description="Proton donor/acceptor" evidence="6">
    <location>
        <position position="150"/>
    </location>
</feature>
<dbReference type="PANTHER" id="PTHR43250">
    <property type="entry name" value="EXODEOXYRIBONUCLEASE III"/>
    <property type="match status" value="1"/>
</dbReference>
<feature type="active site" evidence="6">
    <location>
        <position position="109"/>
    </location>
</feature>
<dbReference type="InterPro" id="IPR020847">
    <property type="entry name" value="AP_endonuclease_F1_BS"/>
</dbReference>
<keyword evidence="5 7" id="KW-0460">Magnesium</keyword>
<keyword evidence="4" id="KW-0378">Hydrolase</keyword>
<dbReference type="InterPro" id="IPR020848">
    <property type="entry name" value="AP_endonuclease_F1_CS"/>
</dbReference>
<dbReference type="InterPro" id="IPR004808">
    <property type="entry name" value="AP_endonuc_1"/>
</dbReference>
<feature type="binding site" evidence="7">
    <location>
        <position position="34"/>
    </location>
    <ligand>
        <name>Mg(2+)</name>
        <dbReference type="ChEBI" id="CHEBI:18420"/>
        <label>1</label>
    </ligand>
</feature>
<dbReference type="EMBL" id="QNSE01000011">
    <property type="protein sequence ID" value="RBP80630.1"/>
    <property type="molecule type" value="Genomic_DNA"/>
</dbReference>
<keyword evidence="11" id="KW-1185">Reference proteome</keyword>
<dbReference type="Gene3D" id="3.60.10.10">
    <property type="entry name" value="Endonuclease/exonuclease/phosphatase"/>
    <property type="match status" value="1"/>
</dbReference>
<evidence type="ECO:0000256" key="8">
    <source>
        <dbReference type="PIRSR" id="PIRSR604808-3"/>
    </source>
</evidence>
<evidence type="ECO:0000313" key="11">
    <source>
        <dbReference type="Proteomes" id="UP000252792"/>
    </source>
</evidence>
<dbReference type="PROSITE" id="PS00726">
    <property type="entry name" value="AP_NUCLEASE_F1_1"/>
    <property type="match status" value="1"/>
</dbReference>
<name>A0A366J2Q3_9GAMM</name>
<proteinExistence type="inferred from homology"/>
<dbReference type="PROSITE" id="PS00727">
    <property type="entry name" value="AP_NUCLEASE_F1_2"/>
    <property type="match status" value="1"/>
</dbReference>
<evidence type="ECO:0000256" key="5">
    <source>
        <dbReference type="ARBA" id="ARBA00022842"/>
    </source>
</evidence>
<dbReference type="GO" id="GO:0003677">
    <property type="term" value="F:DNA binding"/>
    <property type="evidence" value="ECO:0007669"/>
    <property type="project" value="InterPro"/>
</dbReference>
<feature type="binding site" evidence="7">
    <location>
        <position position="260"/>
    </location>
    <ligand>
        <name>Mg(2+)</name>
        <dbReference type="ChEBI" id="CHEBI:18420"/>
        <label>1</label>
    </ligand>
</feature>
<accession>A0A366J2Q3</accession>
<dbReference type="NCBIfam" id="TIGR00633">
    <property type="entry name" value="xth"/>
    <property type="match status" value="1"/>
</dbReference>
<dbReference type="GO" id="GO:0008311">
    <property type="term" value="F:double-stranded DNA 3'-5' DNA exonuclease activity"/>
    <property type="evidence" value="ECO:0007669"/>
    <property type="project" value="InterPro"/>
</dbReference>
<keyword evidence="7" id="KW-0464">Manganese</keyword>
<dbReference type="InterPro" id="IPR037493">
    <property type="entry name" value="ExoIII-like"/>
</dbReference>
<dbReference type="Pfam" id="PF03372">
    <property type="entry name" value="Exo_endo_phos"/>
    <property type="match status" value="1"/>
</dbReference>
<dbReference type="NCBIfam" id="NF008733">
    <property type="entry name" value="PRK11756.1"/>
    <property type="match status" value="1"/>
</dbReference>
<evidence type="ECO:0000256" key="7">
    <source>
        <dbReference type="PIRSR" id="PIRSR604808-2"/>
    </source>
</evidence>
<protein>
    <submittedName>
        <fullName evidence="10">Exodeoxyribonuclease III</fullName>
    </submittedName>
</protein>
<comment type="similarity">
    <text evidence="2">Belongs to the DNA repair enzymes AP/ExoA family.</text>
</comment>
<dbReference type="PROSITE" id="PS51435">
    <property type="entry name" value="AP_NUCLEASE_F1_4"/>
    <property type="match status" value="1"/>
</dbReference>
<evidence type="ECO:0000313" key="10">
    <source>
        <dbReference type="EMBL" id="RBP80630.1"/>
    </source>
</evidence>
<feature type="binding site" evidence="7">
    <location>
        <position position="150"/>
    </location>
    <ligand>
        <name>Mg(2+)</name>
        <dbReference type="ChEBI" id="CHEBI:18420"/>
        <label>1</label>
    </ligand>
</feature>
<sequence>MKFVSFNINGLRARPHQIEALVEKHAPDVIGLQEIKVHDDAFPHEIPKSVGYHAYYYGQKSHYGVAIFSKQEAIKVEYGFPGDDEEAQRRMIIATFDTPQGPVKVLNGYFPQGESRDHETKFPAKRKFYADLMQYLAAHSPDEKIIVMGDINISPTDLDIGIGEANAKRWLRTGKCSFLPEEREWFATLSNWGLTDTYRQLNPNKNDRFSWFDYRSKGFDDTPKRGLRIDVIMSSNGLTPYLTDSDVDYDLRALEKPSDHAPIWTSFNLEE</sequence>
<keyword evidence="3 7" id="KW-0479">Metal-binding</keyword>
<dbReference type="OrthoDB" id="9803914at2"/>
<feature type="domain" description="Endonuclease/exonuclease/phosphatase" evidence="9">
    <location>
        <begin position="4"/>
        <end position="260"/>
    </location>
</feature>
<dbReference type="GO" id="GO:0006281">
    <property type="term" value="P:DNA repair"/>
    <property type="evidence" value="ECO:0007669"/>
    <property type="project" value="InterPro"/>
</dbReference>
<comment type="cofactor">
    <cofactor evidence="7">
        <name>Mg(2+)</name>
        <dbReference type="ChEBI" id="CHEBI:18420"/>
    </cofactor>
    <cofactor evidence="7">
        <name>Mn(2+)</name>
        <dbReference type="ChEBI" id="CHEBI:29035"/>
    </cofactor>
    <text evidence="7">Probably binds two magnesium or manganese ions per subunit.</text>
</comment>
<feature type="binding site" evidence="7">
    <location>
        <position position="259"/>
    </location>
    <ligand>
        <name>Mg(2+)</name>
        <dbReference type="ChEBI" id="CHEBI:18420"/>
        <label>1</label>
    </ligand>
</feature>
<feature type="site" description="Transition state stabilizer" evidence="8">
    <location>
        <position position="152"/>
    </location>
</feature>
<evidence type="ECO:0000256" key="3">
    <source>
        <dbReference type="ARBA" id="ARBA00022723"/>
    </source>
</evidence>
<evidence type="ECO:0000256" key="4">
    <source>
        <dbReference type="ARBA" id="ARBA00022801"/>
    </source>
</evidence>
<feature type="site" description="Important for catalytic activity" evidence="8">
    <location>
        <position position="230"/>
    </location>
</feature>
<dbReference type="PANTHER" id="PTHR43250:SF2">
    <property type="entry name" value="EXODEOXYRIBONUCLEASE III"/>
    <property type="match status" value="1"/>
</dbReference>
<gene>
    <name evidence="10" type="ORF">DFP80_111155</name>
</gene>
<evidence type="ECO:0000259" key="9">
    <source>
        <dbReference type="Pfam" id="PF03372"/>
    </source>
</evidence>
<dbReference type="Proteomes" id="UP000252792">
    <property type="component" value="Unassembled WGS sequence"/>
</dbReference>
<dbReference type="AlphaFoldDB" id="A0A366J2Q3"/>
<feature type="site" description="Interaction with DNA substrate" evidence="8">
    <location>
        <position position="260"/>
    </location>
</feature>
<dbReference type="InterPro" id="IPR036691">
    <property type="entry name" value="Endo/exonu/phosph_ase_sf"/>
</dbReference>
<dbReference type="SUPFAM" id="SSF56219">
    <property type="entry name" value="DNase I-like"/>
    <property type="match status" value="1"/>
</dbReference>
<reference evidence="10 11" key="1">
    <citation type="submission" date="2018-06" db="EMBL/GenBank/DDBJ databases">
        <title>Genomic Encyclopedia of Type Strains, Phase III (KMG-III): the genomes of soil and plant-associated and newly described type strains.</title>
        <authorList>
            <person name="Whitman W."/>
        </authorList>
    </citation>
    <scope>NUCLEOTIDE SEQUENCE [LARGE SCALE GENOMIC DNA]</scope>
    <source>
        <strain evidence="10 11">CECT 7377</strain>
    </source>
</reference>
<organism evidence="10 11">
    <name type="scientific">Marinomonas rhizomae</name>
    <dbReference type="NCBI Taxonomy" id="491948"/>
    <lineage>
        <taxon>Bacteria</taxon>
        <taxon>Pseudomonadati</taxon>
        <taxon>Pseudomonadota</taxon>
        <taxon>Gammaproteobacteria</taxon>
        <taxon>Oceanospirillales</taxon>
        <taxon>Oceanospirillaceae</taxon>
        <taxon>Marinomonas</taxon>
    </lineage>
</organism>
<dbReference type="RefSeq" id="WP_113917697.1">
    <property type="nucleotide sequence ID" value="NZ_QNSE01000011.1"/>
</dbReference>
<dbReference type="GO" id="GO:0004519">
    <property type="term" value="F:endonuclease activity"/>
    <property type="evidence" value="ECO:0007669"/>
    <property type="project" value="InterPro"/>
</dbReference>
<dbReference type="GO" id="GO:0046872">
    <property type="term" value="F:metal ion binding"/>
    <property type="evidence" value="ECO:0007669"/>
    <property type="project" value="UniProtKB-KW"/>
</dbReference>
<evidence type="ECO:0000256" key="6">
    <source>
        <dbReference type="PIRSR" id="PIRSR604808-1"/>
    </source>
</evidence>
<feature type="active site" description="Proton acceptor" evidence="6">
    <location>
        <position position="260"/>
    </location>
</feature>
<dbReference type="InterPro" id="IPR005135">
    <property type="entry name" value="Endo/exonuclease/phosphatase"/>
</dbReference>
<comment type="caution">
    <text evidence="10">The sequence shown here is derived from an EMBL/GenBank/DDBJ whole genome shotgun (WGS) entry which is preliminary data.</text>
</comment>
<dbReference type="CDD" id="cd09086">
    <property type="entry name" value="ExoIII-like_AP-endo"/>
    <property type="match status" value="1"/>
</dbReference>
<evidence type="ECO:0000256" key="1">
    <source>
        <dbReference type="ARBA" id="ARBA00001936"/>
    </source>
</evidence>
<feature type="binding site" evidence="7">
    <location>
        <position position="7"/>
    </location>
    <ligand>
        <name>Mg(2+)</name>
        <dbReference type="ChEBI" id="CHEBI:18420"/>
        <label>1</label>
    </ligand>
</feature>